<dbReference type="RefSeq" id="WP_125243287.1">
    <property type="nucleotide sequence ID" value="NZ_RSED01000007.1"/>
</dbReference>
<keyword evidence="11" id="KW-0812">Transmembrane</keyword>
<dbReference type="Pfam" id="PF00512">
    <property type="entry name" value="HisKA"/>
    <property type="match status" value="1"/>
</dbReference>
<dbReference type="InterPro" id="IPR003594">
    <property type="entry name" value="HATPase_dom"/>
</dbReference>
<keyword evidence="6" id="KW-0808">Transferase</keyword>
<dbReference type="PRINTS" id="PR00344">
    <property type="entry name" value="BCTRLSENSOR"/>
</dbReference>
<dbReference type="CDD" id="cd00075">
    <property type="entry name" value="HATPase"/>
    <property type="match status" value="1"/>
</dbReference>
<name>A0A3R8U483_9BURK</name>
<evidence type="ECO:0000259" key="13">
    <source>
        <dbReference type="PROSITE" id="PS50885"/>
    </source>
</evidence>
<comment type="caution">
    <text evidence="14">The sequence shown here is derived from an EMBL/GenBank/DDBJ whole genome shotgun (WGS) entry which is preliminary data.</text>
</comment>
<dbReference type="PANTHER" id="PTHR44936">
    <property type="entry name" value="SENSOR PROTEIN CREC"/>
    <property type="match status" value="1"/>
</dbReference>
<dbReference type="PROSITE" id="PS50885">
    <property type="entry name" value="HAMP"/>
    <property type="match status" value="1"/>
</dbReference>
<dbReference type="CDD" id="cd00082">
    <property type="entry name" value="HisKA"/>
    <property type="match status" value="1"/>
</dbReference>
<dbReference type="OrthoDB" id="9804645at2"/>
<dbReference type="PROSITE" id="PS50109">
    <property type="entry name" value="HIS_KIN"/>
    <property type="match status" value="1"/>
</dbReference>
<dbReference type="SMART" id="SM00388">
    <property type="entry name" value="HisKA"/>
    <property type="match status" value="1"/>
</dbReference>
<feature type="region of interest" description="Disordered" evidence="10">
    <location>
        <begin position="141"/>
        <end position="186"/>
    </location>
</feature>
<sequence length="507" mass="55666">MRTLALRIYLAVVTVLLLFALLTGWLAKRNLERELERFQSQQSQQNNEVDRDAAWGELIEKSLPGIDTPEAQQREALLDWAKRLRIPLALDNAQGQRIATSALLEERLERRPELATHLQSTKLTDGRVLWILRPGPFMGGRMRMNGPGPGAGFNGREGPGGGPGNPNGPFPRPNSGPPNGPPPFAPNEPWLSPLGVILPAGWAGGVPELAIVLVMVFIAVAVGAWPVANRLTRRLKQLRHGVERFGEGQLQHRVEVEGKDEVADVARSFNQAAQRIEELVTAHRSLLANASHELRSPLARMKMAISMLGDVPPEHATRLKAEINQDIHELNDLVEEVLLASRLDARPTLDLQPVDVLGLLIEEAGRVGAEVDTEHLPPGLASTPLRADERLLRRAVRNLLENARRYGHTGNTPAAVEVRLRMAQNQHLDILVEDRGPGVPAEQCERIFEPFYRMPGHAEHAGGVGLGLSLVAQIAQRHGGEVRCEAREGGGSRFVIRLPLAGRNIRP</sequence>
<evidence type="ECO:0000256" key="4">
    <source>
        <dbReference type="ARBA" id="ARBA00022475"/>
    </source>
</evidence>
<evidence type="ECO:0000256" key="7">
    <source>
        <dbReference type="ARBA" id="ARBA00022741"/>
    </source>
</evidence>
<keyword evidence="11" id="KW-0472">Membrane</keyword>
<evidence type="ECO:0000256" key="1">
    <source>
        <dbReference type="ARBA" id="ARBA00000085"/>
    </source>
</evidence>
<protein>
    <recommendedName>
        <fullName evidence="3">histidine kinase</fullName>
        <ecNumber evidence="3">2.7.13.3</ecNumber>
    </recommendedName>
</protein>
<evidence type="ECO:0000256" key="11">
    <source>
        <dbReference type="SAM" id="Phobius"/>
    </source>
</evidence>
<organism evidence="14 15">
    <name type="scientific">Aquabacterium soli</name>
    <dbReference type="NCBI Taxonomy" id="2493092"/>
    <lineage>
        <taxon>Bacteria</taxon>
        <taxon>Pseudomonadati</taxon>
        <taxon>Pseudomonadota</taxon>
        <taxon>Betaproteobacteria</taxon>
        <taxon>Burkholderiales</taxon>
        <taxon>Aquabacterium</taxon>
    </lineage>
</organism>
<dbReference type="InterPro" id="IPR003661">
    <property type="entry name" value="HisK_dim/P_dom"/>
</dbReference>
<gene>
    <name evidence="14" type="ORF">EIP75_10850</name>
</gene>
<dbReference type="InterPro" id="IPR050980">
    <property type="entry name" value="2C_sensor_his_kinase"/>
</dbReference>
<dbReference type="CDD" id="cd06225">
    <property type="entry name" value="HAMP"/>
    <property type="match status" value="1"/>
</dbReference>
<dbReference type="InterPro" id="IPR003660">
    <property type="entry name" value="HAMP_dom"/>
</dbReference>
<dbReference type="EMBL" id="RSED01000007">
    <property type="protein sequence ID" value="RRS04379.1"/>
    <property type="molecule type" value="Genomic_DNA"/>
</dbReference>
<evidence type="ECO:0000313" key="15">
    <source>
        <dbReference type="Proteomes" id="UP000269265"/>
    </source>
</evidence>
<accession>A0A3R8U483</accession>
<proteinExistence type="predicted"/>
<dbReference type="EC" id="2.7.13.3" evidence="3"/>
<keyword evidence="11" id="KW-1133">Transmembrane helix</keyword>
<keyword evidence="7" id="KW-0547">Nucleotide-binding</keyword>
<dbReference type="Proteomes" id="UP000269265">
    <property type="component" value="Unassembled WGS sequence"/>
</dbReference>
<dbReference type="AlphaFoldDB" id="A0A3R8U483"/>
<dbReference type="Pfam" id="PF02518">
    <property type="entry name" value="HATPase_c"/>
    <property type="match status" value="1"/>
</dbReference>
<feature type="compositionally biased region" description="Gly residues" evidence="10">
    <location>
        <begin position="147"/>
        <end position="165"/>
    </location>
</feature>
<dbReference type="GO" id="GO:0005886">
    <property type="term" value="C:plasma membrane"/>
    <property type="evidence" value="ECO:0007669"/>
    <property type="project" value="UniProtKB-SubCell"/>
</dbReference>
<evidence type="ECO:0000313" key="14">
    <source>
        <dbReference type="EMBL" id="RRS04379.1"/>
    </source>
</evidence>
<dbReference type="SUPFAM" id="SSF55874">
    <property type="entry name" value="ATPase domain of HSP90 chaperone/DNA topoisomerase II/histidine kinase"/>
    <property type="match status" value="1"/>
</dbReference>
<evidence type="ECO:0000256" key="5">
    <source>
        <dbReference type="ARBA" id="ARBA00022553"/>
    </source>
</evidence>
<keyword evidence="9" id="KW-0067">ATP-binding</keyword>
<dbReference type="InterPro" id="IPR036097">
    <property type="entry name" value="HisK_dim/P_sf"/>
</dbReference>
<keyword evidence="8" id="KW-0418">Kinase</keyword>
<reference evidence="14 15" key="1">
    <citation type="submission" date="2018-12" db="EMBL/GenBank/DDBJ databases">
        <title>The whole draft genome of Aquabacterium sp. SJQ9.</title>
        <authorList>
            <person name="Sun L."/>
            <person name="Gao X."/>
            <person name="Chen W."/>
            <person name="Huang K."/>
        </authorList>
    </citation>
    <scope>NUCLEOTIDE SEQUENCE [LARGE SCALE GENOMIC DNA]</scope>
    <source>
        <strain evidence="14 15">SJQ9</strain>
    </source>
</reference>
<dbReference type="InterPro" id="IPR036890">
    <property type="entry name" value="HATPase_C_sf"/>
</dbReference>
<feature type="domain" description="Histidine kinase" evidence="12">
    <location>
        <begin position="289"/>
        <end position="502"/>
    </location>
</feature>
<comment type="catalytic activity">
    <reaction evidence="1">
        <text>ATP + protein L-histidine = ADP + protein N-phospho-L-histidine.</text>
        <dbReference type="EC" id="2.7.13.3"/>
    </reaction>
</comment>
<dbReference type="InterPro" id="IPR004358">
    <property type="entry name" value="Sig_transdc_His_kin-like_C"/>
</dbReference>
<dbReference type="Gene3D" id="1.10.287.130">
    <property type="match status" value="1"/>
</dbReference>
<dbReference type="Pfam" id="PF00672">
    <property type="entry name" value="HAMP"/>
    <property type="match status" value="1"/>
</dbReference>
<keyword evidence="4" id="KW-1003">Cell membrane</keyword>
<dbReference type="SUPFAM" id="SSF47384">
    <property type="entry name" value="Homodimeric domain of signal transducing histidine kinase"/>
    <property type="match status" value="1"/>
</dbReference>
<dbReference type="Gene3D" id="3.30.565.10">
    <property type="entry name" value="Histidine kinase-like ATPase, C-terminal domain"/>
    <property type="match status" value="1"/>
</dbReference>
<evidence type="ECO:0000256" key="2">
    <source>
        <dbReference type="ARBA" id="ARBA00004651"/>
    </source>
</evidence>
<evidence type="ECO:0000256" key="3">
    <source>
        <dbReference type="ARBA" id="ARBA00012438"/>
    </source>
</evidence>
<evidence type="ECO:0000259" key="12">
    <source>
        <dbReference type="PROSITE" id="PS50109"/>
    </source>
</evidence>
<evidence type="ECO:0000256" key="9">
    <source>
        <dbReference type="ARBA" id="ARBA00022840"/>
    </source>
</evidence>
<dbReference type="SUPFAM" id="SSF158472">
    <property type="entry name" value="HAMP domain-like"/>
    <property type="match status" value="1"/>
</dbReference>
<dbReference type="InterPro" id="IPR005467">
    <property type="entry name" value="His_kinase_dom"/>
</dbReference>
<feature type="transmembrane region" description="Helical" evidence="11">
    <location>
        <begin position="209"/>
        <end position="228"/>
    </location>
</feature>
<keyword evidence="5" id="KW-0597">Phosphoprotein</keyword>
<comment type="subcellular location">
    <subcellularLocation>
        <location evidence="2">Cell membrane</location>
        <topology evidence="2">Multi-pass membrane protein</topology>
    </subcellularLocation>
</comment>
<dbReference type="SMART" id="SM00387">
    <property type="entry name" value="HATPase_c"/>
    <property type="match status" value="1"/>
</dbReference>
<feature type="domain" description="HAMP" evidence="13">
    <location>
        <begin position="229"/>
        <end position="281"/>
    </location>
</feature>
<dbReference type="Gene3D" id="6.10.340.10">
    <property type="match status" value="1"/>
</dbReference>
<dbReference type="PANTHER" id="PTHR44936:SF10">
    <property type="entry name" value="SENSOR PROTEIN RSTB"/>
    <property type="match status" value="1"/>
</dbReference>
<dbReference type="GO" id="GO:0005524">
    <property type="term" value="F:ATP binding"/>
    <property type="evidence" value="ECO:0007669"/>
    <property type="project" value="UniProtKB-KW"/>
</dbReference>
<evidence type="ECO:0000256" key="8">
    <source>
        <dbReference type="ARBA" id="ARBA00022777"/>
    </source>
</evidence>
<feature type="transmembrane region" description="Helical" evidence="11">
    <location>
        <begin position="6"/>
        <end position="27"/>
    </location>
</feature>
<dbReference type="SMART" id="SM00304">
    <property type="entry name" value="HAMP"/>
    <property type="match status" value="1"/>
</dbReference>
<keyword evidence="15" id="KW-1185">Reference proteome</keyword>
<dbReference type="GO" id="GO:0000155">
    <property type="term" value="F:phosphorelay sensor kinase activity"/>
    <property type="evidence" value="ECO:0007669"/>
    <property type="project" value="InterPro"/>
</dbReference>
<evidence type="ECO:0000256" key="10">
    <source>
        <dbReference type="SAM" id="MobiDB-lite"/>
    </source>
</evidence>
<feature type="compositionally biased region" description="Pro residues" evidence="10">
    <location>
        <begin position="166"/>
        <end position="186"/>
    </location>
</feature>
<evidence type="ECO:0000256" key="6">
    <source>
        <dbReference type="ARBA" id="ARBA00022679"/>
    </source>
</evidence>